<sequence length="71" mass="8256">MRNPSFPPFRVGLFFVCVFPILSDDSASMVSFLHRRVQDVIGTRVCNALLLPRVRLHFFHARVRRELVICV</sequence>
<proteinExistence type="predicted"/>
<accession>A0A0P5DNE7</accession>
<evidence type="ECO:0000313" key="1">
    <source>
        <dbReference type="EMBL" id="JAN92773.1"/>
    </source>
</evidence>
<reference evidence="1" key="1">
    <citation type="submission" date="2015-10" db="EMBL/GenBank/DDBJ databases">
        <title>EvidentialGene: Evidence-directed Construction of Complete mRNA Transcriptomes without Genomes.</title>
        <authorList>
            <person name="Gilbert D.G."/>
        </authorList>
    </citation>
    <scope>NUCLEOTIDE SEQUENCE</scope>
</reference>
<dbReference type="AlphaFoldDB" id="A0A0P5DNE7"/>
<protein>
    <submittedName>
        <fullName evidence="1">Uncharacterized protein</fullName>
    </submittedName>
</protein>
<dbReference type="EMBL" id="GDIQ01001964">
    <property type="protein sequence ID" value="JAN92773.1"/>
    <property type="molecule type" value="Transcribed_RNA"/>
</dbReference>
<organism evidence="1">
    <name type="scientific">Daphnia magna</name>
    <dbReference type="NCBI Taxonomy" id="35525"/>
    <lineage>
        <taxon>Eukaryota</taxon>
        <taxon>Metazoa</taxon>
        <taxon>Ecdysozoa</taxon>
        <taxon>Arthropoda</taxon>
        <taxon>Crustacea</taxon>
        <taxon>Branchiopoda</taxon>
        <taxon>Diplostraca</taxon>
        <taxon>Cladocera</taxon>
        <taxon>Anomopoda</taxon>
        <taxon>Daphniidae</taxon>
        <taxon>Daphnia</taxon>
    </lineage>
</organism>
<name>A0A0P5DNE7_9CRUS</name>